<dbReference type="Gene3D" id="1.20.910.10">
    <property type="entry name" value="Heme oxygenase-like"/>
    <property type="match status" value="1"/>
</dbReference>
<dbReference type="GO" id="GO:0004392">
    <property type="term" value="F:heme oxygenase (decyclizing) activity"/>
    <property type="evidence" value="ECO:0007669"/>
    <property type="project" value="InterPro"/>
</dbReference>
<dbReference type="Pfam" id="PF01126">
    <property type="entry name" value="Heme_oxygenase"/>
    <property type="match status" value="1"/>
</dbReference>
<evidence type="ECO:0000313" key="2">
    <source>
        <dbReference type="Proteomes" id="UP000587415"/>
    </source>
</evidence>
<comment type="caution">
    <text evidence="1">The sequence shown here is derived from an EMBL/GenBank/DDBJ whole genome shotgun (WGS) entry which is preliminary data.</text>
</comment>
<organism evidence="1 2">
    <name type="scientific">Brevundimonas alba</name>
    <dbReference type="NCBI Taxonomy" id="74314"/>
    <lineage>
        <taxon>Bacteria</taxon>
        <taxon>Pseudomonadati</taxon>
        <taxon>Pseudomonadota</taxon>
        <taxon>Alphaproteobacteria</taxon>
        <taxon>Caulobacterales</taxon>
        <taxon>Caulobacteraceae</taxon>
        <taxon>Brevundimonas</taxon>
    </lineage>
</organism>
<dbReference type="CDD" id="cd19166">
    <property type="entry name" value="HemeO-bac"/>
    <property type="match status" value="1"/>
</dbReference>
<dbReference type="EMBL" id="JAATJM010000001">
    <property type="protein sequence ID" value="NJC40561.1"/>
    <property type="molecule type" value="Genomic_DNA"/>
</dbReference>
<dbReference type="SUPFAM" id="SSF48613">
    <property type="entry name" value="Heme oxygenase-like"/>
    <property type="match status" value="1"/>
</dbReference>
<proteinExistence type="predicted"/>
<dbReference type="GO" id="GO:0006788">
    <property type="term" value="P:heme oxidation"/>
    <property type="evidence" value="ECO:0007669"/>
    <property type="project" value="InterPro"/>
</dbReference>
<keyword evidence="2" id="KW-1185">Reference proteome</keyword>
<dbReference type="InterPro" id="IPR016084">
    <property type="entry name" value="Haem_Oase-like_multi-hlx"/>
</dbReference>
<protein>
    <submittedName>
        <fullName evidence="1">Heme oxygenase</fullName>
    </submittedName>
</protein>
<evidence type="ECO:0000313" key="1">
    <source>
        <dbReference type="EMBL" id="NJC40561.1"/>
    </source>
</evidence>
<accession>A0A7X5YJW3</accession>
<reference evidence="1 2" key="1">
    <citation type="submission" date="2020-03" db="EMBL/GenBank/DDBJ databases">
        <title>Genomic Encyclopedia of Type Strains, Phase IV (KMG-IV): sequencing the most valuable type-strain genomes for metagenomic binning, comparative biology and taxonomic classification.</title>
        <authorList>
            <person name="Goeker M."/>
        </authorList>
    </citation>
    <scope>NUCLEOTIDE SEQUENCE [LARGE SCALE GENOMIC DNA]</scope>
    <source>
        <strain evidence="1 2">DSM 4736</strain>
    </source>
</reference>
<dbReference type="Proteomes" id="UP000587415">
    <property type="component" value="Unassembled WGS sequence"/>
</dbReference>
<dbReference type="AlphaFoldDB" id="A0A7X5YJW3"/>
<name>A0A7X5YJW3_9CAUL</name>
<dbReference type="InterPro" id="IPR016053">
    <property type="entry name" value="Haem_Oase-like"/>
</dbReference>
<sequence>MATPEIIARLRAATGAAHARLEAALDLVERVADAGERRRLVAGFLALHEGAEARLAPWLAPHAGLEPGTRLRASLIRADLALLGGAVETDAPQAPEVGSLGRALGWLYVLEGSTLGGRTIHRALETRGLDARGLGFLNPYGEAAGARWRAFVAELDRLHRTGEADRDEIVAGGVDGFEHASKVLCGA</sequence>
<dbReference type="RefSeq" id="WP_168045430.1">
    <property type="nucleotide sequence ID" value="NZ_JAATJM010000001.1"/>
</dbReference>
<gene>
    <name evidence="1" type="ORF">GGQ87_000819</name>
</gene>